<feature type="chain" id="PRO_5002255539" description="Ubiquitin 3 binding protein But2 C-terminal domain-containing protein" evidence="1">
    <location>
        <begin position="20"/>
        <end position="151"/>
    </location>
</feature>
<gene>
    <name evidence="2" type="ORF">PV06_11155</name>
</gene>
<organism evidence="2 3">
    <name type="scientific">Exophiala oligosperma</name>
    <dbReference type="NCBI Taxonomy" id="215243"/>
    <lineage>
        <taxon>Eukaryota</taxon>
        <taxon>Fungi</taxon>
        <taxon>Dikarya</taxon>
        <taxon>Ascomycota</taxon>
        <taxon>Pezizomycotina</taxon>
        <taxon>Eurotiomycetes</taxon>
        <taxon>Chaetothyriomycetidae</taxon>
        <taxon>Chaetothyriales</taxon>
        <taxon>Herpotrichiellaceae</taxon>
        <taxon>Exophiala</taxon>
    </lineage>
</organism>
<sequence length="151" mass="16152">MHMKFAATIFILMSSPAFGGPIHTGVNYPHPHTSDPKSNFSRYETNTTKHDLEWKREESSFNTIFFAGTESLGFFLPQNGEIYNLGNIQCFEIPAVAVGECDGVSVSAIGIAQGTGPCTFYGFEGAVVTVTDDKGALPVAPPQGIQQATCG</sequence>
<evidence type="ECO:0000313" key="3">
    <source>
        <dbReference type="Proteomes" id="UP000053342"/>
    </source>
</evidence>
<dbReference type="GeneID" id="27363229"/>
<evidence type="ECO:0008006" key="4">
    <source>
        <dbReference type="Google" id="ProtNLM"/>
    </source>
</evidence>
<reference evidence="2 3" key="1">
    <citation type="submission" date="2015-01" db="EMBL/GenBank/DDBJ databases">
        <title>The Genome Sequence of Exophiala oligosperma CBS72588.</title>
        <authorList>
            <consortium name="The Broad Institute Genomics Platform"/>
            <person name="Cuomo C."/>
            <person name="de Hoog S."/>
            <person name="Gorbushina A."/>
            <person name="Stielow B."/>
            <person name="Teixiera M."/>
            <person name="Abouelleil A."/>
            <person name="Chapman S.B."/>
            <person name="Priest M."/>
            <person name="Young S.K."/>
            <person name="Wortman J."/>
            <person name="Nusbaum C."/>
            <person name="Birren B."/>
        </authorList>
    </citation>
    <scope>NUCLEOTIDE SEQUENCE [LARGE SCALE GENOMIC DNA]</scope>
    <source>
        <strain evidence="2 3">CBS 72588</strain>
    </source>
</reference>
<proteinExistence type="predicted"/>
<dbReference type="Proteomes" id="UP000053342">
    <property type="component" value="Unassembled WGS sequence"/>
</dbReference>
<feature type="signal peptide" evidence="1">
    <location>
        <begin position="1"/>
        <end position="19"/>
    </location>
</feature>
<dbReference type="RefSeq" id="XP_016256859.1">
    <property type="nucleotide sequence ID" value="XM_016412783.1"/>
</dbReference>
<keyword evidence="3" id="KW-1185">Reference proteome</keyword>
<keyword evidence="1" id="KW-0732">Signal</keyword>
<dbReference type="EMBL" id="KN847351">
    <property type="protein sequence ID" value="KIW36643.1"/>
    <property type="molecule type" value="Genomic_DNA"/>
</dbReference>
<dbReference type="OrthoDB" id="4104144at2759"/>
<evidence type="ECO:0000313" key="2">
    <source>
        <dbReference type="EMBL" id="KIW36643.1"/>
    </source>
</evidence>
<evidence type="ECO:0000256" key="1">
    <source>
        <dbReference type="SAM" id="SignalP"/>
    </source>
</evidence>
<dbReference type="VEuPathDB" id="FungiDB:PV06_11155"/>
<name>A0A0D2D051_9EURO</name>
<dbReference type="AlphaFoldDB" id="A0A0D2D051"/>
<accession>A0A0D2D051</accession>
<protein>
    <recommendedName>
        <fullName evidence="4">Ubiquitin 3 binding protein But2 C-terminal domain-containing protein</fullName>
    </recommendedName>
</protein>
<dbReference type="HOGENOM" id="CLU_1997930_0_0_1"/>